<keyword evidence="1" id="KW-1133">Transmembrane helix</keyword>
<dbReference type="Proteomes" id="UP001486207">
    <property type="component" value="Unassembled WGS sequence"/>
</dbReference>
<keyword evidence="3" id="KW-1185">Reference proteome</keyword>
<gene>
    <name evidence="2" type="ORF">ABT384_07700</name>
</gene>
<feature type="transmembrane region" description="Helical" evidence="1">
    <location>
        <begin position="104"/>
        <end position="122"/>
    </location>
</feature>
<dbReference type="RefSeq" id="WP_190069982.1">
    <property type="nucleotide sequence ID" value="NZ_BNBM01000004.1"/>
</dbReference>
<keyword evidence="1" id="KW-0472">Membrane</keyword>
<comment type="caution">
    <text evidence="2">The sequence shown here is derived from an EMBL/GenBank/DDBJ whole genome shotgun (WGS) entry which is preliminary data.</text>
</comment>
<reference evidence="2 3" key="1">
    <citation type="submission" date="2024-06" db="EMBL/GenBank/DDBJ databases">
        <title>The Natural Products Discovery Center: Release of the First 8490 Sequenced Strains for Exploring Actinobacteria Biosynthetic Diversity.</title>
        <authorList>
            <person name="Kalkreuter E."/>
            <person name="Kautsar S.A."/>
            <person name="Yang D."/>
            <person name="Bader C.D."/>
            <person name="Teijaro C.N."/>
            <person name="Fluegel L."/>
            <person name="Davis C.M."/>
            <person name="Simpson J.R."/>
            <person name="Lauterbach L."/>
            <person name="Steele A.D."/>
            <person name="Gui C."/>
            <person name="Meng S."/>
            <person name="Li G."/>
            <person name="Viehrig K."/>
            <person name="Ye F."/>
            <person name="Su P."/>
            <person name="Kiefer A.F."/>
            <person name="Nichols A."/>
            <person name="Cepeda A.J."/>
            <person name="Yan W."/>
            <person name="Fan B."/>
            <person name="Jiang Y."/>
            <person name="Adhikari A."/>
            <person name="Zheng C.-J."/>
            <person name="Schuster L."/>
            <person name="Cowan T.M."/>
            <person name="Smanski M.J."/>
            <person name="Chevrette M.G."/>
            <person name="De Carvalho L.P.S."/>
            <person name="Shen B."/>
        </authorList>
    </citation>
    <scope>NUCLEOTIDE SEQUENCE [LARGE SCALE GENOMIC DNA]</scope>
    <source>
        <strain evidence="2 3">NPDC000155</strain>
    </source>
</reference>
<keyword evidence="1" id="KW-0812">Transmembrane</keyword>
<evidence type="ECO:0000313" key="3">
    <source>
        <dbReference type="Proteomes" id="UP001486207"/>
    </source>
</evidence>
<dbReference type="EMBL" id="JBEPFB010000003">
    <property type="protein sequence ID" value="MER7372534.1"/>
    <property type="molecule type" value="Genomic_DNA"/>
</dbReference>
<organism evidence="2 3">
    <name type="scientific">Streptomyces lanatus</name>
    <dbReference type="NCBI Taxonomy" id="66900"/>
    <lineage>
        <taxon>Bacteria</taxon>
        <taxon>Bacillati</taxon>
        <taxon>Actinomycetota</taxon>
        <taxon>Actinomycetes</taxon>
        <taxon>Kitasatosporales</taxon>
        <taxon>Streptomycetaceae</taxon>
        <taxon>Streptomyces</taxon>
    </lineage>
</organism>
<protein>
    <recommendedName>
        <fullName evidence="4">Integral membrane protein</fullName>
    </recommendedName>
</protein>
<evidence type="ECO:0000256" key="1">
    <source>
        <dbReference type="SAM" id="Phobius"/>
    </source>
</evidence>
<name>A0ABV1XLQ0_9ACTN</name>
<accession>A0ABV1XLQ0</accession>
<evidence type="ECO:0008006" key="4">
    <source>
        <dbReference type="Google" id="ProtNLM"/>
    </source>
</evidence>
<sequence length="128" mass="13879">MHDESKEARDHGAGFDLYLILLFVVSEALGLLTLGLVQPWGETVPRWIPRLGGRSVPPLAAVVPATLGALVSMATVYYFFLAIVFGGFPPGHSTTEKALLTASYLPLLAWGPLLGAVTYAYYRRRMSA</sequence>
<proteinExistence type="predicted"/>
<evidence type="ECO:0000313" key="2">
    <source>
        <dbReference type="EMBL" id="MER7372534.1"/>
    </source>
</evidence>
<feature type="transmembrane region" description="Helical" evidence="1">
    <location>
        <begin position="58"/>
        <end position="84"/>
    </location>
</feature>
<feature type="transmembrane region" description="Helical" evidence="1">
    <location>
        <begin position="17"/>
        <end position="37"/>
    </location>
</feature>